<dbReference type="Proteomes" id="UP000612055">
    <property type="component" value="Unassembled WGS sequence"/>
</dbReference>
<sequence length="467" mass="48986">MDRVRCDPARHKALHECDFAGWGVTDCTEEEGVVVLQCTKNADAWADVPPPPPPPPLPPPPPPPAPSPPPSPPAQPLPPRSNADLGLPPVSHTCQVSVTGGGTGGSGSDGVTASLRCWREAGTAEGPEAVRVEAGAELLGQLLGASSSGLALSPIARPSYDVTSNSTGNATNRATSGGGASPNASLPDWGLTFSHVPHLRLLNSVLTDLPLSTVGPLLAFRNVTHVTWQNVTLRDLTGPPWMYGYPLPTAYGAAAVDSTQSVSVLDSTCERVVGASGWACLHATLRPSGLLYVARSTISNNEVDKPGRLDAFCRNSEALKRYGGYFQPVTYGLGAIVVIQEPAAGGVRTSPFGPFTGTVGTPTRILIDGSSFDNNTGGCGSALLVGFRNPQTNSSYSVYAGVPVTVSWTQSRLTQNTFVRPDRRRFKEQTSPVLVELEDIYTERISSNSLWGDALLPPVDMGFANSA</sequence>
<evidence type="ECO:0000313" key="3">
    <source>
        <dbReference type="Proteomes" id="UP000612055"/>
    </source>
</evidence>
<gene>
    <name evidence="2" type="ORF">HYH03_016714</name>
</gene>
<dbReference type="AlphaFoldDB" id="A0A836BPZ7"/>
<dbReference type="EMBL" id="JAEHOE010000149">
    <property type="protein sequence ID" value="KAG2484482.1"/>
    <property type="molecule type" value="Genomic_DNA"/>
</dbReference>
<reference evidence="2" key="1">
    <citation type="journal article" date="2020" name="bioRxiv">
        <title>Comparative genomics of Chlamydomonas.</title>
        <authorList>
            <person name="Craig R.J."/>
            <person name="Hasan A.R."/>
            <person name="Ness R.W."/>
            <person name="Keightley P.D."/>
        </authorList>
    </citation>
    <scope>NUCLEOTIDE SEQUENCE</scope>
    <source>
        <strain evidence="2">CCAP 11/70</strain>
    </source>
</reference>
<feature type="region of interest" description="Disordered" evidence="1">
    <location>
        <begin position="162"/>
        <end position="181"/>
    </location>
</feature>
<feature type="compositionally biased region" description="Pro residues" evidence="1">
    <location>
        <begin position="48"/>
        <end position="79"/>
    </location>
</feature>
<evidence type="ECO:0000256" key="1">
    <source>
        <dbReference type="SAM" id="MobiDB-lite"/>
    </source>
</evidence>
<comment type="caution">
    <text evidence="2">The sequence shown here is derived from an EMBL/GenBank/DDBJ whole genome shotgun (WGS) entry which is preliminary data.</text>
</comment>
<organism evidence="2 3">
    <name type="scientific">Edaphochlamys debaryana</name>
    <dbReference type="NCBI Taxonomy" id="47281"/>
    <lineage>
        <taxon>Eukaryota</taxon>
        <taxon>Viridiplantae</taxon>
        <taxon>Chlorophyta</taxon>
        <taxon>core chlorophytes</taxon>
        <taxon>Chlorophyceae</taxon>
        <taxon>CS clade</taxon>
        <taxon>Chlamydomonadales</taxon>
        <taxon>Chlamydomonadales incertae sedis</taxon>
        <taxon>Edaphochlamys</taxon>
    </lineage>
</organism>
<feature type="region of interest" description="Disordered" evidence="1">
    <location>
        <begin position="45"/>
        <end position="109"/>
    </location>
</feature>
<dbReference type="OrthoDB" id="5985384at2759"/>
<evidence type="ECO:0008006" key="4">
    <source>
        <dbReference type="Google" id="ProtNLM"/>
    </source>
</evidence>
<accession>A0A836BPZ7</accession>
<feature type="compositionally biased region" description="Gly residues" evidence="1">
    <location>
        <begin position="99"/>
        <end position="108"/>
    </location>
</feature>
<evidence type="ECO:0000313" key="2">
    <source>
        <dbReference type="EMBL" id="KAG2484482.1"/>
    </source>
</evidence>
<proteinExistence type="predicted"/>
<keyword evidence="3" id="KW-1185">Reference proteome</keyword>
<name>A0A836BPZ7_9CHLO</name>
<protein>
    <recommendedName>
        <fullName evidence="4">SRCR domain-containing protein</fullName>
    </recommendedName>
</protein>
<feature type="compositionally biased region" description="Polar residues" evidence="1">
    <location>
        <begin position="162"/>
        <end position="175"/>
    </location>
</feature>
<dbReference type="SUPFAM" id="SSF101447">
    <property type="entry name" value="Formin homology 2 domain (FH2 domain)"/>
    <property type="match status" value="1"/>
</dbReference>